<evidence type="ECO:0000256" key="11">
    <source>
        <dbReference type="PIRSR" id="PIRSR006268-2"/>
    </source>
</evidence>
<comment type="catalytic activity">
    <reaction evidence="9 10">
        <text>L-threonyl-[protein] + FAD = FMN-L-threonyl-[protein] + AMP + H(+)</text>
        <dbReference type="Rhea" id="RHEA:36847"/>
        <dbReference type="Rhea" id="RHEA-COMP:11060"/>
        <dbReference type="Rhea" id="RHEA-COMP:11061"/>
        <dbReference type="ChEBI" id="CHEBI:15378"/>
        <dbReference type="ChEBI" id="CHEBI:30013"/>
        <dbReference type="ChEBI" id="CHEBI:57692"/>
        <dbReference type="ChEBI" id="CHEBI:74257"/>
        <dbReference type="ChEBI" id="CHEBI:456215"/>
        <dbReference type="EC" id="2.7.1.180"/>
    </reaction>
</comment>
<dbReference type="OrthoDB" id="9778595at2"/>
<sequence length="337" mass="35936">MAEPITRRRAMTIMAAAAGLPLIPFAGAALAAAGPVVWKGQALGAPATLVLNHPDRAKAERLVVRVVSEVDRLESVFSLYRKNSALTELNLMGALAAPPGELVALLATCHEAWKTSGGAFDPSVQPLWSLYARHFSKKGSDPAGPSRQQLDETLPLVDFSRVRFNRDRIALPRAGMALTLNGIAQGYITDRVVALLRAEGVTSSLVSMGESRAIGAKADGSPWRIGLGETEDEATPDTVAAIIDRAVATSSASGFHFDTAARFGHILDPRLGSTAPKYRRMTVIAPDATTADAYSTAFSLLEPDAIRAILDFERDISVDLAMVSGDRLRLGRPVDIR</sequence>
<feature type="binding site" evidence="11">
    <location>
        <position position="182"/>
    </location>
    <ligand>
        <name>Mg(2+)</name>
        <dbReference type="ChEBI" id="CHEBI:18420"/>
    </ligand>
</feature>
<gene>
    <name evidence="13" type="ORF">RHIZ70_4135</name>
</gene>
<evidence type="ECO:0000256" key="1">
    <source>
        <dbReference type="ARBA" id="ARBA00011955"/>
    </source>
</evidence>
<dbReference type="PANTHER" id="PTHR30040">
    <property type="entry name" value="THIAMINE BIOSYNTHESIS LIPOPROTEIN APBE"/>
    <property type="match status" value="1"/>
</dbReference>
<keyword evidence="3 10" id="KW-0285">Flavoprotein</keyword>
<dbReference type="InterPro" id="IPR006311">
    <property type="entry name" value="TAT_signal"/>
</dbReference>
<reference evidence="14" key="1">
    <citation type="submission" date="2018-07" db="EMBL/GenBank/DDBJ databases">
        <authorList>
            <person name="Peiro R."/>
            <person name="Begona"/>
            <person name="Cbmso G."/>
            <person name="Lopez M."/>
            <person name="Gonzalez S."/>
        </authorList>
    </citation>
    <scope>NUCLEOTIDE SEQUENCE [LARGE SCALE GENOMIC DNA]</scope>
</reference>
<keyword evidence="4 10" id="KW-0808">Transferase</keyword>
<evidence type="ECO:0000256" key="2">
    <source>
        <dbReference type="ARBA" id="ARBA00016337"/>
    </source>
</evidence>
<comment type="similarity">
    <text evidence="10">Belongs to the ApbE family.</text>
</comment>
<dbReference type="RefSeq" id="WP_115671027.1">
    <property type="nucleotide sequence ID" value="NZ_UEYP01000007.1"/>
</dbReference>
<dbReference type="GO" id="GO:0016740">
    <property type="term" value="F:transferase activity"/>
    <property type="evidence" value="ECO:0007669"/>
    <property type="project" value="UniProtKB-UniRule"/>
</dbReference>
<evidence type="ECO:0000256" key="8">
    <source>
        <dbReference type="ARBA" id="ARBA00031306"/>
    </source>
</evidence>
<evidence type="ECO:0000313" key="13">
    <source>
        <dbReference type="EMBL" id="SSC68427.1"/>
    </source>
</evidence>
<keyword evidence="14" id="KW-1185">Reference proteome</keyword>
<keyword evidence="5 10" id="KW-0479">Metal-binding</keyword>
<dbReference type="EMBL" id="UEYP01000007">
    <property type="protein sequence ID" value="SSC68427.1"/>
    <property type="molecule type" value="Genomic_DNA"/>
</dbReference>
<evidence type="ECO:0000256" key="10">
    <source>
        <dbReference type="PIRNR" id="PIRNR006268"/>
    </source>
</evidence>
<dbReference type="PROSITE" id="PS51318">
    <property type="entry name" value="TAT"/>
    <property type="match status" value="1"/>
</dbReference>
<organism evidence="13 14">
    <name type="scientific">Ciceribacter selenitireducens ATCC BAA-1503</name>
    <dbReference type="NCBI Taxonomy" id="1336235"/>
    <lineage>
        <taxon>Bacteria</taxon>
        <taxon>Pseudomonadati</taxon>
        <taxon>Pseudomonadota</taxon>
        <taxon>Alphaproteobacteria</taxon>
        <taxon>Hyphomicrobiales</taxon>
        <taxon>Rhizobiaceae</taxon>
        <taxon>Ciceribacter</taxon>
    </lineage>
</organism>
<name>A0A376AL77_9HYPH</name>
<dbReference type="SUPFAM" id="SSF143631">
    <property type="entry name" value="ApbE-like"/>
    <property type="match status" value="1"/>
</dbReference>
<protein>
    <recommendedName>
        <fullName evidence="2 10">FAD:protein FMN transferase</fullName>
        <ecNumber evidence="1 10">2.7.1.180</ecNumber>
    </recommendedName>
    <alternativeName>
        <fullName evidence="8 10">Flavin transferase</fullName>
    </alternativeName>
</protein>
<dbReference type="PIRSF" id="PIRSF006268">
    <property type="entry name" value="ApbE"/>
    <property type="match status" value="1"/>
</dbReference>
<keyword evidence="7 10" id="KW-0460">Magnesium</keyword>
<feature type="binding site" evidence="11">
    <location>
        <position position="292"/>
    </location>
    <ligand>
        <name>Mg(2+)</name>
        <dbReference type="ChEBI" id="CHEBI:18420"/>
    </ligand>
</feature>
<dbReference type="Gene3D" id="3.10.520.10">
    <property type="entry name" value="ApbE-like domains"/>
    <property type="match status" value="1"/>
</dbReference>
<evidence type="ECO:0000256" key="9">
    <source>
        <dbReference type="ARBA" id="ARBA00048540"/>
    </source>
</evidence>
<feature type="signal peptide" evidence="12">
    <location>
        <begin position="1"/>
        <end position="31"/>
    </location>
</feature>
<dbReference type="Proteomes" id="UP000254764">
    <property type="component" value="Unassembled WGS sequence"/>
</dbReference>
<feature type="chain" id="PRO_5039892885" description="FAD:protein FMN transferase" evidence="12">
    <location>
        <begin position="32"/>
        <end position="337"/>
    </location>
</feature>
<dbReference type="GO" id="GO:0046872">
    <property type="term" value="F:metal ion binding"/>
    <property type="evidence" value="ECO:0007669"/>
    <property type="project" value="UniProtKB-UniRule"/>
</dbReference>
<evidence type="ECO:0000256" key="4">
    <source>
        <dbReference type="ARBA" id="ARBA00022679"/>
    </source>
</evidence>
<dbReference type="EC" id="2.7.1.180" evidence="1 10"/>
<comment type="cofactor">
    <cofactor evidence="11">
        <name>Mg(2+)</name>
        <dbReference type="ChEBI" id="CHEBI:18420"/>
    </cofactor>
    <cofactor evidence="11">
        <name>Mn(2+)</name>
        <dbReference type="ChEBI" id="CHEBI:29035"/>
    </cofactor>
    <text evidence="11">Magnesium. Can also use manganese.</text>
</comment>
<dbReference type="PANTHER" id="PTHR30040:SF2">
    <property type="entry name" value="FAD:PROTEIN FMN TRANSFERASE"/>
    <property type="match status" value="1"/>
</dbReference>
<dbReference type="InterPro" id="IPR003374">
    <property type="entry name" value="ApbE-like_sf"/>
</dbReference>
<evidence type="ECO:0000313" key="14">
    <source>
        <dbReference type="Proteomes" id="UP000254764"/>
    </source>
</evidence>
<evidence type="ECO:0000256" key="6">
    <source>
        <dbReference type="ARBA" id="ARBA00022827"/>
    </source>
</evidence>
<evidence type="ECO:0000256" key="5">
    <source>
        <dbReference type="ARBA" id="ARBA00022723"/>
    </source>
</evidence>
<evidence type="ECO:0000256" key="12">
    <source>
        <dbReference type="SAM" id="SignalP"/>
    </source>
</evidence>
<keyword evidence="12" id="KW-0732">Signal</keyword>
<evidence type="ECO:0000256" key="3">
    <source>
        <dbReference type="ARBA" id="ARBA00022630"/>
    </source>
</evidence>
<feature type="binding site" evidence="11">
    <location>
        <position position="296"/>
    </location>
    <ligand>
        <name>Mg(2+)</name>
        <dbReference type="ChEBI" id="CHEBI:18420"/>
    </ligand>
</feature>
<evidence type="ECO:0000256" key="7">
    <source>
        <dbReference type="ARBA" id="ARBA00022842"/>
    </source>
</evidence>
<dbReference type="AlphaFoldDB" id="A0A376AL77"/>
<dbReference type="Pfam" id="PF02424">
    <property type="entry name" value="ApbE"/>
    <property type="match status" value="1"/>
</dbReference>
<keyword evidence="6 10" id="KW-0274">FAD</keyword>
<accession>A0A376AL77</accession>
<proteinExistence type="inferred from homology"/>
<dbReference type="InterPro" id="IPR024932">
    <property type="entry name" value="ApbE"/>
</dbReference>